<evidence type="ECO:0000313" key="1">
    <source>
        <dbReference type="EMBL" id="GAA0233930.1"/>
    </source>
</evidence>
<comment type="caution">
    <text evidence="1">The sequence shown here is derived from an EMBL/GenBank/DDBJ whole genome shotgun (WGS) entry which is preliminary data.</text>
</comment>
<dbReference type="Proteomes" id="UP001501176">
    <property type="component" value="Unassembled WGS sequence"/>
</dbReference>
<reference evidence="1 2" key="1">
    <citation type="journal article" date="2019" name="Int. J. Syst. Evol. Microbiol.">
        <title>The Global Catalogue of Microorganisms (GCM) 10K type strain sequencing project: providing services to taxonomists for standard genome sequencing and annotation.</title>
        <authorList>
            <consortium name="The Broad Institute Genomics Platform"/>
            <consortium name="The Broad Institute Genome Sequencing Center for Infectious Disease"/>
            <person name="Wu L."/>
            <person name="Ma J."/>
        </authorList>
    </citation>
    <scope>NUCLEOTIDE SEQUENCE [LARGE SCALE GENOMIC DNA]</scope>
    <source>
        <strain evidence="1 2">JCM 16240</strain>
    </source>
</reference>
<name>A0ABN0TZ64_9BURK</name>
<keyword evidence="2" id="KW-1185">Reference proteome</keyword>
<protein>
    <submittedName>
        <fullName evidence="1">Uncharacterized protein</fullName>
    </submittedName>
</protein>
<dbReference type="EMBL" id="BAAAFN010000015">
    <property type="protein sequence ID" value="GAA0233930.1"/>
    <property type="molecule type" value="Genomic_DNA"/>
</dbReference>
<proteinExistence type="predicted"/>
<accession>A0ABN0TZ64</accession>
<organism evidence="1 2">
    <name type="scientific">Castellaniella daejeonensis</name>
    <dbReference type="NCBI Taxonomy" id="659013"/>
    <lineage>
        <taxon>Bacteria</taxon>
        <taxon>Pseudomonadati</taxon>
        <taxon>Pseudomonadota</taxon>
        <taxon>Betaproteobacteria</taxon>
        <taxon>Burkholderiales</taxon>
        <taxon>Alcaligenaceae</taxon>
        <taxon>Castellaniella</taxon>
    </lineage>
</organism>
<evidence type="ECO:0000313" key="2">
    <source>
        <dbReference type="Proteomes" id="UP001501176"/>
    </source>
</evidence>
<gene>
    <name evidence="1" type="ORF">GCM10009125_23590</name>
</gene>
<sequence length="219" mass="23113">MLVTKRAVQVFPHDMRPTALSARYDSSMNINPSAPLSSHAGPSLEHFEAAARDSAAVYISVSGQSMQVLGIGTSPGGHSVAWVEPDIDTTRLFTEALAHSYGTGITQVIARELGLEPSPGKPLSSRTVAQALDMAQTSSQALSGVDFATRLDHSANARGAGFLDACRALDIDPASLSPQRRQEIDAAMQIRFDQAAAQGQSPVTADMAQGWLRTLLQAG</sequence>